<protein>
    <submittedName>
        <fullName evidence="1">Uncharacterized protein</fullName>
    </submittedName>
</protein>
<gene>
    <name evidence="1" type="ORF">CFC21_112273</name>
</gene>
<evidence type="ECO:0000313" key="2">
    <source>
        <dbReference type="Proteomes" id="UP000815260"/>
    </source>
</evidence>
<reference evidence="1" key="1">
    <citation type="journal article" date="2017" name="Gigascience">
        <title>The first near-complete assembly of the hexaploid bread wheat genome, Triticum aestivum.</title>
        <authorList>
            <person name="Zimin A.V."/>
            <person name="Puiu D."/>
            <person name="Hall R."/>
            <person name="Kingan S."/>
            <person name="Clavijo B.J."/>
            <person name="Salzberg S.L."/>
        </authorList>
    </citation>
    <scope>NUCLEOTIDE SEQUENCE</scope>
    <source>
        <tissue evidence="1">Leaf</tissue>
    </source>
</reference>
<dbReference type="AlphaFoldDB" id="A0A9R0G4G1"/>
<sequence length="89" mass="10036">VVEAAFVAQPPLRFRPLLSRVWQLAAVLAFAIKVFTTWYREPVGHAAYGGARGDVGAVFYHLRRAHQPRRPTGMIQKPPLLHRCNICLC</sequence>
<feature type="non-terminal residue" evidence="1">
    <location>
        <position position="89"/>
    </location>
</feature>
<dbReference type="Proteomes" id="UP000815260">
    <property type="component" value="Unassembled WGS sequence"/>
</dbReference>
<organism evidence="1 2">
    <name type="scientific">Triticum aestivum</name>
    <name type="common">Wheat</name>
    <dbReference type="NCBI Taxonomy" id="4565"/>
    <lineage>
        <taxon>Eukaryota</taxon>
        <taxon>Viridiplantae</taxon>
        <taxon>Streptophyta</taxon>
        <taxon>Embryophyta</taxon>
        <taxon>Tracheophyta</taxon>
        <taxon>Spermatophyta</taxon>
        <taxon>Magnoliopsida</taxon>
        <taxon>Liliopsida</taxon>
        <taxon>Poales</taxon>
        <taxon>Poaceae</taxon>
        <taxon>BOP clade</taxon>
        <taxon>Pooideae</taxon>
        <taxon>Triticodae</taxon>
        <taxon>Triticeae</taxon>
        <taxon>Triticinae</taxon>
        <taxon>Triticum</taxon>
    </lineage>
</organism>
<proteinExistence type="predicted"/>
<accession>A0A9R0G4G1</accession>
<comment type="caution">
    <text evidence="1">The sequence shown here is derived from an EMBL/GenBank/DDBJ whole genome shotgun (WGS) entry which is preliminary data.</text>
</comment>
<feature type="non-terminal residue" evidence="1">
    <location>
        <position position="1"/>
    </location>
</feature>
<dbReference type="EMBL" id="NMPL03024696">
    <property type="protein sequence ID" value="MBC2899433.1"/>
    <property type="molecule type" value="Genomic_DNA"/>
</dbReference>
<reference evidence="1" key="2">
    <citation type="submission" date="2020-03" db="EMBL/GenBank/DDBJ databases">
        <title>The second near-complete assembly of the hexaploid bread wheat (Triticum aestivum) genome.</title>
        <authorList>
            <person name="Zimin A.V."/>
            <person name="Puiu D."/>
            <person name="Shumante A."/>
            <person name="Alonge M."/>
            <person name="Salzberg S.L."/>
        </authorList>
    </citation>
    <scope>NUCLEOTIDE SEQUENCE</scope>
    <source>
        <tissue evidence="1">Leaf</tissue>
    </source>
</reference>
<name>A0A9R0G4G1_WHEAT</name>
<evidence type="ECO:0000313" key="1">
    <source>
        <dbReference type="EMBL" id="MBC2899433.1"/>
    </source>
</evidence>